<dbReference type="InterPro" id="IPR038063">
    <property type="entry name" value="Transpep_catalytic_dom"/>
</dbReference>
<dbReference type="GO" id="GO:0009252">
    <property type="term" value="P:peptidoglycan biosynthetic process"/>
    <property type="evidence" value="ECO:0007669"/>
    <property type="project" value="UniProtKB-UniPathway"/>
</dbReference>
<evidence type="ECO:0000256" key="6">
    <source>
        <dbReference type="ARBA" id="ARBA00023316"/>
    </source>
</evidence>
<sequence length="196" mass="21391">MKRAFTLFLLLFLSWAPASLAVVLDPEQVIRPELLTQALNALQDEGGEAGETGRVVIVDYSRHSREERLYVVNLETGTVTAYRAAHGLGSDPDHDGYLDSFSSVPESQASPQGAFRIAEAYHGKHGRSVRLDGLDDTNQTARSRAIVIHAASYAEPDHLARYGKLGRSNGCIVFSEADLATFLEDVPEGTFLFIGK</sequence>
<feature type="signal peptide" evidence="8">
    <location>
        <begin position="1"/>
        <end position="21"/>
    </location>
</feature>
<dbReference type="GO" id="GO:0008360">
    <property type="term" value="P:regulation of cell shape"/>
    <property type="evidence" value="ECO:0007669"/>
    <property type="project" value="UniProtKB-UniRule"/>
</dbReference>
<dbReference type="GO" id="GO:0016740">
    <property type="term" value="F:transferase activity"/>
    <property type="evidence" value="ECO:0007669"/>
    <property type="project" value="UniProtKB-KW"/>
</dbReference>
<proteinExistence type="inferred from homology"/>
<dbReference type="GO" id="GO:0071555">
    <property type="term" value="P:cell wall organization"/>
    <property type="evidence" value="ECO:0007669"/>
    <property type="project" value="UniProtKB-UniRule"/>
</dbReference>
<organism evidence="10 11">
    <name type="scientific">Hyphomonas hirschiana VP5</name>
    <dbReference type="NCBI Taxonomy" id="1280951"/>
    <lineage>
        <taxon>Bacteria</taxon>
        <taxon>Pseudomonadati</taxon>
        <taxon>Pseudomonadota</taxon>
        <taxon>Alphaproteobacteria</taxon>
        <taxon>Hyphomonadales</taxon>
        <taxon>Hyphomonadaceae</taxon>
        <taxon>Hyphomonas</taxon>
    </lineage>
</organism>
<dbReference type="CDD" id="cd16913">
    <property type="entry name" value="YkuD_like"/>
    <property type="match status" value="1"/>
</dbReference>
<dbReference type="Gene3D" id="2.40.440.10">
    <property type="entry name" value="L,D-transpeptidase catalytic domain-like"/>
    <property type="match status" value="1"/>
</dbReference>
<dbReference type="RefSeq" id="WP_011645956.1">
    <property type="nucleotide sequence ID" value="NZ_ARYI01000001.1"/>
</dbReference>
<evidence type="ECO:0000259" key="9">
    <source>
        <dbReference type="PROSITE" id="PS52029"/>
    </source>
</evidence>
<dbReference type="EMBL" id="ARYI01000001">
    <property type="protein sequence ID" value="KCZ96133.1"/>
    <property type="molecule type" value="Genomic_DNA"/>
</dbReference>
<dbReference type="AlphaFoldDB" id="A0A059FZH6"/>
<evidence type="ECO:0000313" key="11">
    <source>
        <dbReference type="Proteomes" id="UP000025061"/>
    </source>
</evidence>
<evidence type="ECO:0000256" key="1">
    <source>
        <dbReference type="ARBA" id="ARBA00004752"/>
    </source>
</evidence>
<dbReference type="GO" id="GO:0004180">
    <property type="term" value="F:carboxypeptidase activity"/>
    <property type="evidence" value="ECO:0007669"/>
    <property type="project" value="UniProtKB-ARBA"/>
</dbReference>
<accession>A0A059FZH6</accession>
<dbReference type="InterPro" id="IPR032676">
    <property type="entry name" value="YkuD_2"/>
</dbReference>
<feature type="domain" description="L,D-TPase catalytic" evidence="9">
    <location>
        <begin position="68"/>
        <end position="195"/>
    </location>
</feature>
<evidence type="ECO:0000256" key="7">
    <source>
        <dbReference type="PROSITE-ProRule" id="PRU01373"/>
    </source>
</evidence>
<keyword evidence="4 7" id="KW-0133">Cell shape</keyword>
<evidence type="ECO:0000256" key="5">
    <source>
        <dbReference type="ARBA" id="ARBA00022984"/>
    </source>
</evidence>
<evidence type="ECO:0000313" key="10">
    <source>
        <dbReference type="EMBL" id="KCZ96133.1"/>
    </source>
</evidence>
<keyword evidence="3" id="KW-0808">Transferase</keyword>
<gene>
    <name evidence="10" type="ORF">HHI_00600</name>
</gene>
<dbReference type="PANTHER" id="PTHR38477">
    <property type="entry name" value="HYPOTHETICAL EXPORTED PROTEIN"/>
    <property type="match status" value="1"/>
</dbReference>
<feature type="chain" id="PRO_5001573495" description="L,D-TPase catalytic domain-containing protein" evidence="8">
    <location>
        <begin position="22"/>
        <end position="196"/>
    </location>
</feature>
<evidence type="ECO:0000256" key="3">
    <source>
        <dbReference type="ARBA" id="ARBA00022679"/>
    </source>
</evidence>
<reference evidence="10 11" key="1">
    <citation type="submission" date="2013-04" db="EMBL/GenBank/DDBJ databases">
        <title>Hyphomonas hirschiana VP5 Genome Sequencing.</title>
        <authorList>
            <person name="Lai Q."/>
            <person name="Shao Z."/>
        </authorList>
    </citation>
    <scope>NUCLEOTIDE SEQUENCE [LARGE SCALE GENOMIC DNA]</scope>
    <source>
        <strain evidence="10 11">VP5</strain>
    </source>
</reference>
<feature type="active site" description="Nucleophile" evidence="7">
    <location>
        <position position="171"/>
    </location>
</feature>
<keyword evidence="8" id="KW-0732">Signal</keyword>
<comment type="caution">
    <text evidence="10">The sequence shown here is derived from an EMBL/GenBank/DDBJ whole genome shotgun (WGS) entry which is preliminary data.</text>
</comment>
<evidence type="ECO:0000256" key="8">
    <source>
        <dbReference type="SAM" id="SignalP"/>
    </source>
</evidence>
<dbReference type="OrthoDB" id="9815195at2"/>
<keyword evidence="5 7" id="KW-0573">Peptidoglycan synthesis</keyword>
<dbReference type="UniPathway" id="UPA00219"/>
<dbReference type="Pfam" id="PF13645">
    <property type="entry name" value="YkuD_2"/>
    <property type="match status" value="1"/>
</dbReference>
<keyword evidence="11" id="KW-1185">Reference proteome</keyword>
<name>A0A059FZH6_9PROT</name>
<protein>
    <recommendedName>
        <fullName evidence="9">L,D-TPase catalytic domain-containing protein</fullName>
    </recommendedName>
</protein>
<comment type="similarity">
    <text evidence="2">Belongs to the YkuD family.</text>
</comment>
<feature type="active site" description="Proton donor/acceptor" evidence="7">
    <location>
        <position position="149"/>
    </location>
</feature>
<comment type="pathway">
    <text evidence="1 7">Cell wall biogenesis; peptidoglycan biosynthesis.</text>
</comment>
<dbReference type="PATRIC" id="fig|1280951.3.peg.121"/>
<evidence type="ECO:0000256" key="2">
    <source>
        <dbReference type="ARBA" id="ARBA00005992"/>
    </source>
</evidence>
<dbReference type="PANTHER" id="PTHR38477:SF1">
    <property type="entry name" value="MUREIN L,D-TRANSPEPTIDASE CATALYTIC DOMAIN FAMILY PROTEIN"/>
    <property type="match status" value="1"/>
</dbReference>
<keyword evidence="6 7" id="KW-0961">Cell wall biogenesis/degradation</keyword>
<dbReference type="PROSITE" id="PS52029">
    <property type="entry name" value="LD_TPASE"/>
    <property type="match status" value="1"/>
</dbReference>
<dbReference type="InterPro" id="IPR005490">
    <property type="entry name" value="LD_TPept_cat_dom"/>
</dbReference>
<evidence type="ECO:0000256" key="4">
    <source>
        <dbReference type="ARBA" id="ARBA00022960"/>
    </source>
</evidence>
<dbReference type="Proteomes" id="UP000025061">
    <property type="component" value="Unassembled WGS sequence"/>
</dbReference>